<comment type="caution">
    <text evidence="1">The sequence shown here is derived from an EMBL/GenBank/DDBJ whole genome shotgun (WGS) entry which is preliminary data.</text>
</comment>
<reference evidence="1 2" key="1">
    <citation type="submission" date="2019-03" db="EMBL/GenBank/DDBJ databases">
        <title>Genomic Encyclopedia of Type Strains, Phase IV (KMG-IV): sequencing the most valuable type-strain genomes for metagenomic binning, comparative biology and taxonomic classification.</title>
        <authorList>
            <person name="Goeker M."/>
        </authorList>
    </citation>
    <scope>NUCLEOTIDE SEQUENCE [LARGE SCALE GENOMIC DNA]</scope>
    <source>
        <strain evidence="1 2">DSM 46831</strain>
    </source>
</reference>
<dbReference type="Proteomes" id="UP000294746">
    <property type="component" value="Unassembled WGS sequence"/>
</dbReference>
<dbReference type="RefSeq" id="WP_243649532.1">
    <property type="nucleotide sequence ID" value="NZ_SLXV01000042.1"/>
</dbReference>
<gene>
    <name evidence="1" type="ORF">EDD57_1427</name>
</gene>
<keyword evidence="2" id="KW-1185">Reference proteome</keyword>
<evidence type="ECO:0000313" key="2">
    <source>
        <dbReference type="Proteomes" id="UP000294746"/>
    </source>
</evidence>
<evidence type="ECO:0000313" key="1">
    <source>
        <dbReference type="EMBL" id="TCP64242.1"/>
    </source>
</evidence>
<name>A0A4R2RK36_9BACL</name>
<dbReference type="Gene3D" id="1.10.10.1150">
    <property type="entry name" value="Coenzyme PQQ synthesis protein D (PqqD)"/>
    <property type="match status" value="1"/>
</dbReference>
<organism evidence="1 2">
    <name type="scientific">Baia soyae</name>
    <dbReference type="NCBI Taxonomy" id="1544746"/>
    <lineage>
        <taxon>Bacteria</taxon>
        <taxon>Bacillati</taxon>
        <taxon>Bacillota</taxon>
        <taxon>Bacilli</taxon>
        <taxon>Bacillales</taxon>
        <taxon>Thermoactinomycetaceae</taxon>
        <taxon>Baia</taxon>
    </lineage>
</organism>
<dbReference type="AlphaFoldDB" id="A0A4R2RK36"/>
<sequence length="120" mass="14127">MYQRTQKKQRALNLLEMKPLLRSHFQIEKNEENQGLCKVLLPRMSWIERLSIRFLQQPSVIKVQLDPLGSFVIQRCEGVQTVQQISDDLMNHFGEEAEPILPRLAKFLEIVEVNGWIHFV</sequence>
<dbReference type="InterPro" id="IPR008792">
    <property type="entry name" value="PQQD"/>
</dbReference>
<dbReference type="Pfam" id="PF05402">
    <property type="entry name" value="PqqD"/>
    <property type="match status" value="1"/>
</dbReference>
<dbReference type="EMBL" id="SLXV01000042">
    <property type="protein sequence ID" value="TCP64242.1"/>
    <property type="molecule type" value="Genomic_DNA"/>
</dbReference>
<dbReference type="InterPro" id="IPR041881">
    <property type="entry name" value="PqqD_sf"/>
</dbReference>
<accession>A0A4R2RK36</accession>
<proteinExistence type="predicted"/>
<protein>
    <submittedName>
        <fullName evidence="1">Coenzyme PQQ synthesis protein D (PqqD)</fullName>
    </submittedName>
</protein>